<sequence length="287" mass="32722">MLKLPWRQRSIRTQDIQRQVVMMTSGDNSDLLGRKALPVVLYKSENFLVIDKAWDIKINSNDPKEVTVATQLSQMFPDLVDTSTVHGFRFVHRLDYATTGVLCLALNRTTGAEINMAFVNRKVTKHYLALVRGHVSCLVRLVKIAIGKDSSVKDINKMCTTENPYCKAPRMAVTKMACLERGFYDNQPVSKILMLPFTGRTHQLRVHCHHIGHPVVGDFTYSNRTDIGPFRMMLHAYRLTASLDNEKLDVTASDPFTSACDKKWQPNEICLDYIEAVKRLEAEIEEY</sequence>
<comment type="caution">
    <text evidence="3">The sequence shown here is derived from an EMBL/GenBank/DDBJ whole genome shotgun (WGS) entry which is preliminary data.</text>
</comment>
<dbReference type="InterPro" id="IPR006145">
    <property type="entry name" value="PsdUridine_synth_RsuA/RluA"/>
</dbReference>
<reference evidence="3" key="2">
    <citation type="journal article" date="2021" name="Genome Biol. Evol.">
        <title>Developing a high-quality reference genome for a parasitic bivalve with doubly uniparental inheritance (Bivalvia: Unionida).</title>
        <authorList>
            <person name="Smith C.H."/>
        </authorList>
    </citation>
    <scope>NUCLEOTIDE SEQUENCE</scope>
    <source>
        <strain evidence="3">CHS0354</strain>
        <tissue evidence="3">Mantle</tissue>
    </source>
</reference>
<dbReference type="GO" id="GO:0000455">
    <property type="term" value="P:enzyme-directed rRNA pseudouridine synthesis"/>
    <property type="evidence" value="ECO:0007669"/>
    <property type="project" value="TreeGrafter"/>
</dbReference>
<accession>A0AAE0WDY6</accession>
<dbReference type="EMBL" id="JAEAOA010001692">
    <property type="protein sequence ID" value="KAK3610679.1"/>
    <property type="molecule type" value="Genomic_DNA"/>
</dbReference>
<dbReference type="InterPro" id="IPR050188">
    <property type="entry name" value="RluA_PseudoU_synthase"/>
</dbReference>
<evidence type="ECO:0000256" key="1">
    <source>
        <dbReference type="ARBA" id="ARBA00010876"/>
    </source>
</evidence>
<dbReference type="InterPro" id="IPR020103">
    <property type="entry name" value="PsdUridine_synth_cat_dom_sf"/>
</dbReference>
<dbReference type="GO" id="GO:0003723">
    <property type="term" value="F:RNA binding"/>
    <property type="evidence" value="ECO:0007669"/>
    <property type="project" value="InterPro"/>
</dbReference>
<dbReference type="Gene3D" id="3.30.2350.10">
    <property type="entry name" value="Pseudouridine synthase"/>
    <property type="match status" value="1"/>
</dbReference>
<dbReference type="AlphaFoldDB" id="A0AAE0WDY6"/>
<dbReference type="Proteomes" id="UP001195483">
    <property type="component" value="Unassembled WGS sequence"/>
</dbReference>
<organism evidence="3 4">
    <name type="scientific">Potamilus streckersoni</name>
    <dbReference type="NCBI Taxonomy" id="2493646"/>
    <lineage>
        <taxon>Eukaryota</taxon>
        <taxon>Metazoa</taxon>
        <taxon>Spiralia</taxon>
        <taxon>Lophotrochozoa</taxon>
        <taxon>Mollusca</taxon>
        <taxon>Bivalvia</taxon>
        <taxon>Autobranchia</taxon>
        <taxon>Heteroconchia</taxon>
        <taxon>Palaeoheterodonta</taxon>
        <taxon>Unionida</taxon>
        <taxon>Unionoidea</taxon>
        <taxon>Unionidae</taxon>
        <taxon>Ambleminae</taxon>
        <taxon>Lampsilini</taxon>
        <taxon>Potamilus</taxon>
    </lineage>
</organism>
<name>A0AAE0WDY6_9BIVA</name>
<dbReference type="Pfam" id="PF00849">
    <property type="entry name" value="PseudoU_synth_2"/>
    <property type="match status" value="1"/>
</dbReference>
<reference evidence="3" key="1">
    <citation type="journal article" date="2021" name="Genome Biol. Evol.">
        <title>A High-Quality Reference Genome for a Parasitic Bivalve with Doubly Uniparental Inheritance (Bivalvia: Unionida).</title>
        <authorList>
            <person name="Smith C.H."/>
        </authorList>
    </citation>
    <scope>NUCLEOTIDE SEQUENCE</scope>
    <source>
        <strain evidence="3">CHS0354</strain>
    </source>
</reference>
<feature type="domain" description="Pseudouridine synthase RsuA/RluA-like" evidence="2">
    <location>
        <begin position="47"/>
        <end position="210"/>
    </location>
</feature>
<dbReference type="GO" id="GO:0009982">
    <property type="term" value="F:pseudouridine synthase activity"/>
    <property type="evidence" value="ECO:0007669"/>
    <property type="project" value="InterPro"/>
</dbReference>
<keyword evidence="4" id="KW-1185">Reference proteome</keyword>
<reference evidence="3" key="3">
    <citation type="submission" date="2023-05" db="EMBL/GenBank/DDBJ databases">
        <authorList>
            <person name="Smith C.H."/>
        </authorList>
    </citation>
    <scope>NUCLEOTIDE SEQUENCE</scope>
    <source>
        <strain evidence="3">CHS0354</strain>
        <tissue evidence="3">Mantle</tissue>
    </source>
</reference>
<proteinExistence type="inferred from homology"/>
<dbReference type="SUPFAM" id="SSF55120">
    <property type="entry name" value="Pseudouridine synthase"/>
    <property type="match status" value="1"/>
</dbReference>
<protein>
    <recommendedName>
        <fullName evidence="2">Pseudouridine synthase RsuA/RluA-like domain-containing protein</fullName>
    </recommendedName>
</protein>
<dbReference type="PANTHER" id="PTHR21600:SF87">
    <property type="entry name" value="RNA PSEUDOURIDYLATE SYNTHASE DOMAIN-CONTAINING PROTEIN 1"/>
    <property type="match status" value="1"/>
</dbReference>
<evidence type="ECO:0000313" key="4">
    <source>
        <dbReference type="Proteomes" id="UP001195483"/>
    </source>
</evidence>
<evidence type="ECO:0000313" key="3">
    <source>
        <dbReference type="EMBL" id="KAK3610679.1"/>
    </source>
</evidence>
<comment type="similarity">
    <text evidence="1">Belongs to the pseudouridine synthase RluA family.</text>
</comment>
<evidence type="ECO:0000259" key="2">
    <source>
        <dbReference type="Pfam" id="PF00849"/>
    </source>
</evidence>
<gene>
    <name evidence="3" type="ORF">CHS0354_028069</name>
</gene>
<dbReference type="CDD" id="cd02869">
    <property type="entry name" value="PseudoU_synth_RluA_like"/>
    <property type="match status" value="1"/>
</dbReference>
<dbReference type="PANTHER" id="PTHR21600">
    <property type="entry name" value="MITOCHONDRIAL RNA PSEUDOURIDINE SYNTHASE"/>
    <property type="match status" value="1"/>
</dbReference>